<comment type="caution">
    <text evidence="9">The sequence shown here is derived from an EMBL/GenBank/DDBJ whole genome shotgun (WGS) entry which is preliminary data.</text>
</comment>
<dbReference type="Proteomes" id="UP000239352">
    <property type="component" value="Unassembled WGS sequence"/>
</dbReference>
<feature type="transmembrane region" description="Helical" evidence="7">
    <location>
        <begin position="282"/>
        <end position="312"/>
    </location>
</feature>
<dbReference type="InterPro" id="IPR001915">
    <property type="entry name" value="Peptidase_M48"/>
</dbReference>
<name>A0A2T0GYN8_ACTMO</name>
<keyword evidence="7" id="KW-1133">Transmembrane helix</keyword>
<dbReference type="InParanoid" id="A0A2T0GYN8"/>
<evidence type="ECO:0000256" key="2">
    <source>
        <dbReference type="ARBA" id="ARBA00022723"/>
    </source>
</evidence>
<dbReference type="GO" id="GO:0046872">
    <property type="term" value="F:metal ion binding"/>
    <property type="evidence" value="ECO:0007669"/>
    <property type="project" value="UniProtKB-KW"/>
</dbReference>
<evidence type="ECO:0000259" key="8">
    <source>
        <dbReference type="Pfam" id="PF01435"/>
    </source>
</evidence>
<sequence length="315" mass="33547">MTLALGLLAAALLVAVTGPHYLDKTLSPRIPPGLALTAWTVSTLFVVAAACGGAVLLGIPHNESVDGLVGMANTCINTGRYLEQTIVRVTGIGVVACAGLRVLVVAVRRSRQHTARRDEHLSLLRFLGIREATDPRVFWLPENTPVAYSMGGRHGTVVATTGVTGLDPPAREAILAHERAHLRGRHHELVALAEVLARALPFVPLFRAAPTAVRVSVELAADTAAVRVCGKEGLRRALCAVESHTTPRESLAMSREAVELRLRWLDPARQPPGNTLRRRAEYLVASFASLLPGLTGVVLFSGCALVGCLALRTFG</sequence>
<keyword evidence="5 6" id="KW-0482">Metalloprotease</keyword>
<dbReference type="RefSeq" id="WP_106112955.1">
    <property type="nucleotide sequence ID" value="NZ_PVSR01000005.1"/>
</dbReference>
<dbReference type="GO" id="GO:0004222">
    <property type="term" value="F:metalloendopeptidase activity"/>
    <property type="evidence" value="ECO:0007669"/>
    <property type="project" value="InterPro"/>
</dbReference>
<dbReference type="PANTHER" id="PTHR34978:SF3">
    <property type="entry name" value="SLR0241 PROTEIN"/>
    <property type="match status" value="1"/>
</dbReference>
<keyword evidence="10" id="KW-1185">Reference proteome</keyword>
<dbReference type="Pfam" id="PF01435">
    <property type="entry name" value="Peptidase_M48"/>
    <property type="match status" value="1"/>
</dbReference>
<comment type="similarity">
    <text evidence="6">Belongs to the peptidase M48 family.</text>
</comment>
<evidence type="ECO:0000313" key="9">
    <source>
        <dbReference type="EMBL" id="PRW64200.1"/>
    </source>
</evidence>
<keyword evidence="3 6" id="KW-0378">Hydrolase</keyword>
<feature type="domain" description="Peptidase M48" evidence="8">
    <location>
        <begin position="123"/>
        <end position="194"/>
    </location>
</feature>
<organism evidence="9 10">
    <name type="scientific">Actinopolyspora mortivallis</name>
    <dbReference type="NCBI Taxonomy" id="33906"/>
    <lineage>
        <taxon>Bacteria</taxon>
        <taxon>Bacillati</taxon>
        <taxon>Actinomycetota</taxon>
        <taxon>Actinomycetes</taxon>
        <taxon>Actinopolysporales</taxon>
        <taxon>Actinopolysporaceae</taxon>
        <taxon>Actinopolyspora</taxon>
    </lineage>
</organism>
<evidence type="ECO:0000313" key="10">
    <source>
        <dbReference type="Proteomes" id="UP000239352"/>
    </source>
</evidence>
<evidence type="ECO:0000256" key="6">
    <source>
        <dbReference type="RuleBase" id="RU003983"/>
    </source>
</evidence>
<evidence type="ECO:0000256" key="3">
    <source>
        <dbReference type="ARBA" id="ARBA00022801"/>
    </source>
</evidence>
<evidence type="ECO:0000256" key="5">
    <source>
        <dbReference type="ARBA" id="ARBA00023049"/>
    </source>
</evidence>
<keyword evidence="4 6" id="KW-0862">Zinc</keyword>
<dbReference type="PANTHER" id="PTHR34978">
    <property type="entry name" value="POSSIBLE SENSOR-TRANSDUCER PROTEIN BLAR"/>
    <property type="match status" value="1"/>
</dbReference>
<feature type="transmembrane region" description="Helical" evidence="7">
    <location>
        <begin position="33"/>
        <end position="59"/>
    </location>
</feature>
<protein>
    <recommendedName>
        <fullName evidence="8">Peptidase M48 domain-containing protein</fullName>
    </recommendedName>
</protein>
<dbReference type="Gene3D" id="3.30.2010.10">
    <property type="entry name" value="Metalloproteases ('zincins'), catalytic domain"/>
    <property type="match status" value="1"/>
</dbReference>
<proteinExistence type="inferred from homology"/>
<evidence type="ECO:0000256" key="7">
    <source>
        <dbReference type="SAM" id="Phobius"/>
    </source>
</evidence>
<gene>
    <name evidence="9" type="ORF">CEP50_06060</name>
</gene>
<dbReference type="GO" id="GO:0006508">
    <property type="term" value="P:proteolysis"/>
    <property type="evidence" value="ECO:0007669"/>
    <property type="project" value="UniProtKB-KW"/>
</dbReference>
<keyword evidence="1 6" id="KW-0645">Protease</keyword>
<dbReference type="InterPro" id="IPR052173">
    <property type="entry name" value="Beta-lactam_resp_regulator"/>
</dbReference>
<dbReference type="EMBL" id="PVSR01000005">
    <property type="protein sequence ID" value="PRW64200.1"/>
    <property type="molecule type" value="Genomic_DNA"/>
</dbReference>
<reference evidence="9 10" key="1">
    <citation type="submission" date="2018-03" db="EMBL/GenBank/DDBJ databases">
        <title>Actinopolyspora mortivallis from Sahara, screening for active biomolecules.</title>
        <authorList>
            <person name="Selama O."/>
            <person name="Wellington E.M.H."/>
            <person name="Hacene H."/>
        </authorList>
    </citation>
    <scope>NUCLEOTIDE SEQUENCE [LARGE SCALE GENOMIC DNA]</scope>
    <source>
        <strain evidence="9 10">M5A</strain>
    </source>
</reference>
<evidence type="ECO:0000256" key="4">
    <source>
        <dbReference type="ARBA" id="ARBA00022833"/>
    </source>
</evidence>
<dbReference type="STRING" id="1050202.GCA_000384035_03011"/>
<accession>A0A2T0GYN8</accession>
<keyword evidence="7" id="KW-0812">Transmembrane</keyword>
<evidence type="ECO:0000256" key="1">
    <source>
        <dbReference type="ARBA" id="ARBA00022670"/>
    </source>
</evidence>
<keyword evidence="2" id="KW-0479">Metal-binding</keyword>
<keyword evidence="7" id="KW-0472">Membrane</keyword>
<dbReference type="AlphaFoldDB" id="A0A2T0GYN8"/>
<dbReference type="CDD" id="cd07326">
    <property type="entry name" value="M56_BlaR1_MecR1_like"/>
    <property type="match status" value="1"/>
</dbReference>
<comment type="cofactor">
    <cofactor evidence="6">
        <name>Zn(2+)</name>
        <dbReference type="ChEBI" id="CHEBI:29105"/>
    </cofactor>
    <text evidence="6">Binds 1 zinc ion per subunit.</text>
</comment>